<dbReference type="EC" id="2.7.7.77" evidence="8"/>
<dbReference type="CDD" id="cd02503">
    <property type="entry name" value="MobA"/>
    <property type="match status" value="1"/>
</dbReference>
<dbReference type="RefSeq" id="WP_163285983.1">
    <property type="nucleotide sequence ID" value="NZ_JAAGVY010000029.1"/>
</dbReference>
<evidence type="ECO:0000256" key="8">
    <source>
        <dbReference type="HAMAP-Rule" id="MF_00316"/>
    </source>
</evidence>
<evidence type="ECO:0000313" key="10">
    <source>
        <dbReference type="EMBL" id="NEN24588.1"/>
    </source>
</evidence>
<dbReference type="Pfam" id="PF03266">
    <property type="entry name" value="NTPase_1"/>
    <property type="match status" value="1"/>
</dbReference>
<comment type="catalytic activity">
    <reaction evidence="8">
        <text>Mo-molybdopterin + GTP + H(+) = Mo-molybdopterin guanine dinucleotide + diphosphate</text>
        <dbReference type="Rhea" id="RHEA:34243"/>
        <dbReference type="ChEBI" id="CHEBI:15378"/>
        <dbReference type="ChEBI" id="CHEBI:33019"/>
        <dbReference type="ChEBI" id="CHEBI:37565"/>
        <dbReference type="ChEBI" id="CHEBI:71302"/>
        <dbReference type="ChEBI" id="CHEBI:71310"/>
        <dbReference type="EC" id="2.7.7.77"/>
    </reaction>
</comment>
<evidence type="ECO:0000256" key="5">
    <source>
        <dbReference type="ARBA" id="ARBA00022842"/>
    </source>
</evidence>
<evidence type="ECO:0000256" key="1">
    <source>
        <dbReference type="ARBA" id="ARBA00022490"/>
    </source>
</evidence>
<feature type="binding site" evidence="8">
    <location>
        <position position="229"/>
    </location>
    <ligand>
        <name>GTP</name>
        <dbReference type="ChEBI" id="CHEBI:37565"/>
    </ligand>
</feature>
<dbReference type="GO" id="GO:0005525">
    <property type="term" value="F:GTP binding"/>
    <property type="evidence" value="ECO:0007669"/>
    <property type="project" value="UniProtKB-UniRule"/>
</dbReference>
<comment type="caution">
    <text evidence="8">Lacks conserved residue(s) required for the propagation of feature annotation.</text>
</comment>
<keyword evidence="6 8" id="KW-0342">GTP-binding</keyword>
<comment type="cofactor">
    <cofactor evidence="8">
        <name>Mg(2+)</name>
        <dbReference type="ChEBI" id="CHEBI:18420"/>
    </cofactor>
</comment>
<dbReference type="SUPFAM" id="SSF53448">
    <property type="entry name" value="Nucleotide-diphospho-sugar transferases"/>
    <property type="match status" value="1"/>
</dbReference>
<organism evidence="10 11">
    <name type="scientific">Cryomorpha ignava</name>
    <dbReference type="NCBI Taxonomy" id="101383"/>
    <lineage>
        <taxon>Bacteria</taxon>
        <taxon>Pseudomonadati</taxon>
        <taxon>Bacteroidota</taxon>
        <taxon>Flavobacteriia</taxon>
        <taxon>Flavobacteriales</taxon>
        <taxon>Cryomorphaceae</taxon>
        <taxon>Cryomorpha</taxon>
    </lineage>
</organism>
<dbReference type="GO" id="GO:0061603">
    <property type="term" value="F:molybdenum cofactor guanylyltransferase activity"/>
    <property type="evidence" value="ECO:0007669"/>
    <property type="project" value="UniProtKB-EC"/>
</dbReference>
<sequence length="356" mass="41028">MSLEIFIYADKVGRGKTTALKNWLLNQKGIGGVLSPKIDGKRFFEFIDSNDFLEMESGEASLQIGKYNFNVDHFLRAEEHLWSDWQNPNIHTLIIDEIGPLEIKKNQGFHQLLIRILKSEIAQAKKLILVVRDYCLQDFFSKYSLDNAKIITEIDLLKSSFQRPVGIVLCGGNSSRMQTDKALLNYHSMPQWQYVYNMLLPFCENVYLSLNANQVAEYSLPKTVGFIEDLPRYFDHGPITGVMSVLDSVDDRPLFILACDYPLLRMEHLLTLFKNRKSDNDLVCYRNDSFPEPLISIFEKVALKELTSYFSEGKDSLAKFIQQIKTTYIDVSNPDFLQNVNSPEEFEMLKNELSND</sequence>
<evidence type="ECO:0000256" key="3">
    <source>
        <dbReference type="ARBA" id="ARBA00022723"/>
    </source>
</evidence>
<comment type="subcellular location">
    <subcellularLocation>
        <location evidence="8">Cytoplasm</location>
    </subcellularLocation>
</comment>
<evidence type="ECO:0000256" key="6">
    <source>
        <dbReference type="ARBA" id="ARBA00023134"/>
    </source>
</evidence>
<keyword evidence="2 8" id="KW-0808">Transferase</keyword>
<dbReference type="AlphaFoldDB" id="A0A7K3WSS8"/>
<dbReference type="GO" id="GO:0046872">
    <property type="term" value="F:metal ion binding"/>
    <property type="evidence" value="ECO:0007669"/>
    <property type="project" value="UniProtKB-KW"/>
</dbReference>
<comment type="similarity">
    <text evidence="8">Belongs to the MobA family.</text>
</comment>
<protein>
    <recommendedName>
        <fullName evidence="8">Probable molybdenum cofactor guanylyltransferase</fullName>
        <shortName evidence="8">MoCo guanylyltransferase</shortName>
        <ecNumber evidence="8">2.7.7.77</ecNumber>
    </recommendedName>
    <alternativeName>
        <fullName evidence="8">GTP:molybdopterin guanylyltransferase</fullName>
    </alternativeName>
    <alternativeName>
        <fullName evidence="8">Mo-MPT guanylyltransferase</fullName>
    </alternativeName>
    <alternativeName>
        <fullName evidence="8">Molybdopterin guanylyltransferase</fullName>
    </alternativeName>
    <alternativeName>
        <fullName evidence="8">Molybdopterin-guanine dinucleotide synthase</fullName>
        <shortName evidence="8">MGD synthase</shortName>
    </alternativeName>
</protein>
<evidence type="ECO:0000313" key="11">
    <source>
        <dbReference type="Proteomes" id="UP000486602"/>
    </source>
</evidence>
<feature type="binding site" evidence="8">
    <location>
        <begin position="169"/>
        <end position="171"/>
    </location>
    <ligand>
        <name>GTP</name>
        <dbReference type="ChEBI" id="CHEBI:37565"/>
    </ligand>
</feature>
<evidence type="ECO:0000256" key="7">
    <source>
        <dbReference type="ARBA" id="ARBA00023150"/>
    </source>
</evidence>
<proteinExistence type="inferred from homology"/>
<dbReference type="InterPro" id="IPR025877">
    <property type="entry name" value="MobA-like_NTP_Trfase"/>
</dbReference>
<keyword evidence="5 8" id="KW-0460">Magnesium</keyword>
<comment type="function">
    <text evidence="8">Transfers a GMP moiety from GTP to Mo-molybdopterin (Mo-MPT) cofactor (Moco or molybdenum cofactor) to form Mo-molybdopterin guanine dinucleotide (Mo-MGD) cofactor.</text>
</comment>
<reference evidence="10 11" key="1">
    <citation type="submission" date="2020-02" db="EMBL/GenBank/DDBJ databases">
        <title>Out from the shadows clarifying the taxonomy of the family Cryomorphaceae and related taxa by utilizing the GTDB taxonomic framework.</title>
        <authorList>
            <person name="Bowman J.P."/>
        </authorList>
    </citation>
    <scope>NUCLEOTIDE SEQUENCE [LARGE SCALE GENOMIC DNA]</scope>
    <source>
        <strain evidence="10 11">QSSC 1-22</strain>
    </source>
</reference>
<accession>A0A7K3WSS8</accession>
<dbReference type="PANTHER" id="PTHR19136">
    <property type="entry name" value="MOLYBDENUM COFACTOR GUANYLYLTRANSFERASE"/>
    <property type="match status" value="1"/>
</dbReference>
<dbReference type="PANTHER" id="PTHR19136:SF81">
    <property type="entry name" value="MOLYBDENUM COFACTOR GUANYLYLTRANSFERASE"/>
    <property type="match status" value="1"/>
</dbReference>
<dbReference type="Pfam" id="PF12804">
    <property type="entry name" value="NTP_transf_3"/>
    <property type="match status" value="1"/>
</dbReference>
<dbReference type="InterPro" id="IPR027417">
    <property type="entry name" value="P-loop_NTPase"/>
</dbReference>
<keyword evidence="1 8" id="KW-0963">Cytoplasm</keyword>
<evidence type="ECO:0000256" key="4">
    <source>
        <dbReference type="ARBA" id="ARBA00022741"/>
    </source>
</evidence>
<dbReference type="GO" id="GO:0006777">
    <property type="term" value="P:Mo-molybdopterin cofactor biosynthetic process"/>
    <property type="evidence" value="ECO:0007669"/>
    <property type="project" value="UniProtKB-KW"/>
</dbReference>
<comment type="caution">
    <text evidence="10">The sequence shown here is derived from an EMBL/GenBank/DDBJ whole genome shotgun (WGS) entry which is preliminary data.</text>
</comment>
<dbReference type="EMBL" id="JAAGVY010000029">
    <property type="protein sequence ID" value="NEN24588.1"/>
    <property type="molecule type" value="Genomic_DNA"/>
</dbReference>
<dbReference type="GO" id="GO:0005737">
    <property type="term" value="C:cytoplasm"/>
    <property type="evidence" value="ECO:0007669"/>
    <property type="project" value="UniProtKB-SubCell"/>
</dbReference>
<keyword evidence="4 8" id="KW-0547">Nucleotide-binding</keyword>
<dbReference type="Gene3D" id="3.90.550.10">
    <property type="entry name" value="Spore Coat Polysaccharide Biosynthesis Protein SpsA, Chain A"/>
    <property type="match status" value="1"/>
</dbReference>
<evidence type="ECO:0000259" key="9">
    <source>
        <dbReference type="Pfam" id="PF12804"/>
    </source>
</evidence>
<comment type="domain">
    <text evidence="8">The N-terminal domain determines nucleotide recognition and specific binding, while the C-terminal domain determines the specific binding to the target protein.</text>
</comment>
<feature type="binding site" evidence="8">
    <location>
        <position position="260"/>
    </location>
    <ligand>
        <name>Mg(2+)</name>
        <dbReference type="ChEBI" id="CHEBI:18420"/>
    </ligand>
</feature>
<dbReference type="Proteomes" id="UP000486602">
    <property type="component" value="Unassembled WGS sequence"/>
</dbReference>
<dbReference type="GO" id="GO:0017111">
    <property type="term" value="F:ribonucleoside triphosphate phosphatase activity"/>
    <property type="evidence" value="ECO:0007669"/>
    <property type="project" value="InterPro"/>
</dbReference>
<keyword evidence="7 8" id="KW-0501">Molybdenum cofactor biosynthesis</keyword>
<dbReference type="HAMAP" id="MF_00316">
    <property type="entry name" value="MobA"/>
    <property type="match status" value="1"/>
</dbReference>
<dbReference type="InterPro" id="IPR029044">
    <property type="entry name" value="Nucleotide-diphossugar_trans"/>
</dbReference>
<name>A0A7K3WSS8_9FLAO</name>
<dbReference type="InterPro" id="IPR013482">
    <property type="entry name" value="Molybde_CF_guanTrfase"/>
</dbReference>
<gene>
    <name evidence="8" type="primary">mobA</name>
    <name evidence="10" type="ORF">G3O08_13855</name>
</gene>
<feature type="binding site" evidence="8">
    <location>
        <position position="260"/>
    </location>
    <ligand>
        <name>GTP</name>
        <dbReference type="ChEBI" id="CHEBI:37565"/>
    </ligand>
</feature>
<dbReference type="Gene3D" id="3.40.50.300">
    <property type="entry name" value="P-loop containing nucleotide triphosphate hydrolases"/>
    <property type="match status" value="1"/>
</dbReference>
<feature type="binding site" evidence="8">
    <location>
        <position position="181"/>
    </location>
    <ligand>
        <name>GTP</name>
        <dbReference type="ChEBI" id="CHEBI:37565"/>
    </ligand>
</feature>
<dbReference type="InterPro" id="IPR004948">
    <property type="entry name" value="Nuc-triphosphatase_THEP1"/>
</dbReference>
<feature type="domain" description="MobA-like NTP transferase" evidence="9">
    <location>
        <begin position="166"/>
        <end position="323"/>
    </location>
</feature>
<keyword evidence="11" id="KW-1185">Reference proteome</keyword>
<keyword evidence="3 8" id="KW-0479">Metal-binding</keyword>
<evidence type="ECO:0000256" key="2">
    <source>
        <dbReference type="ARBA" id="ARBA00022679"/>
    </source>
</evidence>